<gene>
    <name evidence="2" type="ORF">GCM10023196_091690</name>
</gene>
<proteinExistence type="predicted"/>
<sequence length="206" mass="23437">MITPEELSRLDPHERAALLRALIAIDRPPDPLADPRLRARRRRGLTFLLTCCVLLIPWIVFLVLTLPVRYTAGQWQAAWTGFDIALLLALAATAWAIWRKRQLAIFFAVVTGTLLLCDAWFDVMLSWGRPDLWMALLTAALGELPMAMLLFMATRQFIHHTVQVAWAQLGMEGPAPPFRRVRLFTLLEETALERRIDDLDSSRPPS</sequence>
<dbReference type="EMBL" id="BAABHK010000020">
    <property type="protein sequence ID" value="GAA4637530.1"/>
    <property type="molecule type" value="Genomic_DNA"/>
</dbReference>
<keyword evidence="1" id="KW-0472">Membrane</keyword>
<comment type="caution">
    <text evidence="2">The sequence shown here is derived from an EMBL/GenBank/DDBJ whole genome shotgun (WGS) entry which is preliminary data.</text>
</comment>
<dbReference type="RefSeq" id="WP_345440652.1">
    <property type="nucleotide sequence ID" value="NZ_BAABHK010000020.1"/>
</dbReference>
<keyword evidence="1" id="KW-1133">Transmembrane helix</keyword>
<name>A0ABP8UT24_9ACTN</name>
<evidence type="ECO:0000313" key="2">
    <source>
        <dbReference type="EMBL" id="GAA4637530.1"/>
    </source>
</evidence>
<feature type="transmembrane region" description="Helical" evidence="1">
    <location>
        <begin position="45"/>
        <end position="66"/>
    </location>
</feature>
<dbReference type="Proteomes" id="UP001501442">
    <property type="component" value="Unassembled WGS sequence"/>
</dbReference>
<feature type="transmembrane region" description="Helical" evidence="1">
    <location>
        <begin position="133"/>
        <end position="153"/>
    </location>
</feature>
<organism evidence="2 3">
    <name type="scientific">Actinoallomurus vinaceus</name>
    <dbReference type="NCBI Taxonomy" id="1080074"/>
    <lineage>
        <taxon>Bacteria</taxon>
        <taxon>Bacillati</taxon>
        <taxon>Actinomycetota</taxon>
        <taxon>Actinomycetes</taxon>
        <taxon>Streptosporangiales</taxon>
        <taxon>Thermomonosporaceae</taxon>
        <taxon>Actinoallomurus</taxon>
    </lineage>
</organism>
<reference evidence="3" key="1">
    <citation type="journal article" date="2019" name="Int. J. Syst. Evol. Microbiol.">
        <title>The Global Catalogue of Microorganisms (GCM) 10K type strain sequencing project: providing services to taxonomists for standard genome sequencing and annotation.</title>
        <authorList>
            <consortium name="The Broad Institute Genomics Platform"/>
            <consortium name="The Broad Institute Genome Sequencing Center for Infectious Disease"/>
            <person name="Wu L."/>
            <person name="Ma J."/>
        </authorList>
    </citation>
    <scope>NUCLEOTIDE SEQUENCE [LARGE SCALE GENOMIC DNA]</scope>
    <source>
        <strain evidence="3">JCM 17939</strain>
    </source>
</reference>
<protein>
    <submittedName>
        <fullName evidence="2">Uncharacterized protein</fullName>
    </submittedName>
</protein>
<accession>A0ABP8UT24</accession>
<evidence type="ECO:0000256" key="1">
    <source>
        <dbReference type="SAM" id="Phobius"/>
    </source>
</evidence>
<evidence type="ECO:0000313" key="3">
    <source>
        <dbReference type="Proteomes" id="UP001501442"/>
    </source>
</evidence>
<keyword evidence="3" id="KW-1185">Reference proteome</keyword>
<feature type="transmembrane region" description="Helical" evidence="1">
    <location>
        <begin position="103"/>
        <end position="121"/>
    </location>
</feature>
<feature type="transmembrane region" description="Helical" evidence="1">
    <location>
        <begin position="78"/>
        <end position="98"/>
    </location>
</feature>
<keyword evidence="1" id="KW-0812">Transmembrane</keyword>